<dbReference type="PANTHER" id="PTHR12526">
    <property type="entry name" value="GLYCOSYLTRANSFERASE"/>
    <property type="match status" value="1"/>
</dbReference>
<comment type="caution">
    <text evidence="3">The sequence shown here is derived from an EMBL/GenBank/DDBJ whole genome shotgun (WGS) entry which is preliminary data.</text>
</comment>
<dbReference type="Gene3D" id="3.40.50.2000">
    <property type="entry name" value="Glycogen Phosphorylase B"/>
    <property type="match status" value="2"/>
</dbReference>
<dbReference type="EMBL" id="DTGR01000049">
    <property type="protein sequence ID" value="HHS28727.1"/>
    <property type="molecule type" value="Genomic_DNA"/>
</dbReference>
<reference evidence="3" key="1">
    <citation type="journal article" date="2020" name="mSystems">
        <title>Genome- and Community-Level Interaction Insights into Carbon Utilization and Element Cycling Functions of Hydrothermarchaeota in Hydrothermal Sediment.</title>
        <authorList>
            <person name="Zhou Z."/>
            <person name="Liu Y."/>
            <person name="Xu W."/>
            <person name="Pan J."/>
            <person name="Luo Z.H."/>
            <person name="Li M."/>
        </authorList>
    </citation>
    <scope>NUCLEOTIDE SEQUENCE [LARGE SCALE GENOMIC DNA]</scope>
    <source>
        <strain evidence="3">SpSt-767</strain>
    </source>
</reference>
<dbReference type="InterPro" id="IPR001296">
    <property type="entry name" value="Glyco_trans_1"/>
</dbReference>
<organism evidence="3">
    <name type="scientific">Desulfobacca acetoxidans</name>
    <dbReference type="NCBI Taxonomy" id="60893"/>
    <lineage>
        <taxon>Bacteria</taxon>
        <taxon>Pseudomonadati</taxon>
        <taxon>Thermodesulfobacteriota</taxon>
        <taxon>Desulfobaccia</taxon>
        <taxon>Desulfobaccales</taxon>
        <taxon>Desulfobaccaceae</taxon>
        <taxon>Desulfobacca</taxon>
    </lineage>
</organism>
<dbReference type="Pfam" id="PF00534">
    <property type="entry name" value="Glycos_transf_1"/>
    <property type="match status" value="1"/>
</dbReference>
<gene>
    <name evidence="3" type="ORF">ENV52_03380</name>
</gene>
<protein>
    <submittedName>
        <fullName evidence="3">Glycosyltransferase</fullName>
    </submittedName>
</protein>
<sequence length="376" mass="41520">MVKFGAKRPVIPSAGVPARLVFLLEDLLYGGTQRQALELARRLDKSRFQVELWVLRKGDDLVPVAREYGLPVVFLSRAGWVGPASLLQLGKRLWTDPPDLLMLLTVIPNIWGRLWGRLARVPAIVGNCRGGAAPWRQHERLLWPAADHILCNSQILKDFLVARYGLPSSRLTVVHNGVDTDFFQPGKNGRKDGRIILLSVARLVPDKDHDTMLAAFARVAAGRPQAELWLVGNGPRREVLEQQVGDLGLTGRVKFLPVSQDIRHLYHQAGVFVLSSVNEALPNVILEAMAAGLPVVATRVGGLPEAVVPGETGLLVAPRDVAGLAAALGSLLDDPEIRRNLGRRGRERVLDQFSFEAMVSRHEEVWSRLIWGNERN</sequence>
<feature type="domain" description="Glycosyl transferase family 1" evidence="1">
    <location>
        <begin position="185"/>
        <end position="348"/>
    </location>
</feature>
<evidence type="ECO:0000259" key="2">
    <source>
        <dbReference type="Pfam" id="PF13439"/>
    </source>
</evidence>
<dbReference type="AlphaFoldDB" id="A0A7V6A1U1"/>
<dbReference type="Pfam" id="PF13439">
    <property type="entry name" value="Glyco_transf_4"/>
    <property type="match status" value="1"/>
</dbReference>
<evidence type="ECO:0000313" key="3">
    <source>
        <dbReference type="EMBL" id="HHS28727.1"/>
    </source>
</evidence>
<evidence type="ECO:0000259" key="1">
    <source>
        <dbReference type="Pfam" id="PF00534"/>
    </source>
</evidence>
<name>A0A7V6A1U1_9BACT</name>
<proteinExistence type="predicted"/>
<dbReference type="GO" id="GO:0016757">
    <property type="term" value="F:glycosyltransferase activity"/>
    <property type="evidence" value="ECO:0007669"/>
    <property type="project" value="InterPro"/>
</dbReference>
<dbReference type="InterPro" id="IPR028098">
    <property type="entry name" value="Glyco_trans_4-like_N"/>
</dbReference>
<feature type="domain" description="Glycosyltransferase subfamily 4-like N-terminal" evidence="2">
    <location>
        <begin position="29"/>
        <end position="181"/>
    </location>
</feature>
<keyword evidence="3" id="KW-0808">Transferase</keyword>
<accession>A0A7V6A1U1</accession>
<dbReference type="SUPFAM" id="SSF53756">
    <property type="entry name" value="UDP-Glycosyltransferase/glycogen phosphorylase"/>
    <property type="match status" value="1"/>
</dbReference>